<sequence length="489" mass="55231">MKPFFIRSTCGVNNLHPNYIAGLIDGEGSFNITISKDDSRSAGHRVVCEMHVTQKTHSASVLYLLKEFFGCGVVKIDNKNTDGLKDQLSSIVDISRVLIPHLDKDPLLTSKYLNYLTFKKAIKMLENKEHLTLQGIEKLKNMASQMNTNRTFEEKGQFCQEHTSKSTISPEWIQGFTDAEGCFYFYMGKPNIKGKESSTWYLQASLEIAQNTHDVAVLELIQSFFGCGIIKPKRTNNELKTAQSVRSVSHYEDWKTIIQMKVSKEHFTEAGVQKMFQIKSQMKRVLEPYAMKVARTVLIGGKPGMKFRNLEPTDKALRVTERGQVFALLDYFGPHLVIKTGQRDLMYEIKKLQEEMKTPKDLLKIAQLADAISALNYHSTHLASVQPLLGVQRESTRHDTLTFVVGFTVNAGWKPLYGHGEPKVNIGVARRGIVAPARLLDWKMQVNTTVCWKPLRVLGPKTFGEDGTIQGFGQSAGNLYREGILRDYT</sequence>
<dbReference type="GO" id="GO:0004519">
    <property type="term" value="F:endonuclease activity"/>
    <property type="evidence" value="ECO:0007669"/>
    <property type="project" value="InterPro"/>
</dbReference>
<dbReference type="SUPFAM" id="SSF55608">
    <property type="entry name" value="Homing endonucleases"/>
    <property type="match status" value="2"/>
</dbReference>
<accession>A0A9N9CFG2</accession>
<reference evidence="2" key="1">
    <citation type="submission" date="2021-06" db="EMBL/GenBank/DDBJ databases">
        <authorList>
            <person name="Kallberg Y."/>
            <person name="Tangrot J."/>
            <person name="Rosling A."/>
        </authorList>
    </citation>
    <scope>NUCLEOTIDE SEQUENCE</scope>
    <source>
        <strain evidence="2">UK204</strain>
    </source>
</reference>
<protein>
    <submittedName>
        <fullName evidence="2">17432_t:CDS:1</fullName>
    </submittedName>
</protein>
<dbReference type="Proteomes" id="UP000789570">
    <property type="component" value="Unassembled WGS sequence"/>
</dbReference>
<dbReference type="InterPro" id="IPR051289">
    <property type="entry name" value="LAGLIDADG_Endonuclease"/>
</dbReference>
<dbReference type="AlphaFoldDB" id="A0A9N9CFG2"/>
<dbReference type="Gene3D" id="3.10.28.10">
    <property type="entry name" value="Homing endonucleases"/>
    <property type="match status" value="3"/>
</dbReference>
<feature type="domain" description="Homing endonuclease LAGLIDADG" evidence="1">
    <location>
        <begin position="20"/>
        <end position="121"/>
    </location>
</feature>
<dbReference type="OrthoDB" id="5381460at2759"/>
<evidence type="ECO:0000313" key="3">
    <source>
        <dbReference type="Proteomes" id="UP000789570"/>
    </source>
</evidence>
<dbReference type="PANTHER" id="PTHR36181:SF3">
    <property type="entry name" value="INTRON-ENCODED DNA ENDONUCLEASE AI5 BETA"/>
    <property type="match status" value="1"/>
</dbReference>
<dbReference type="InterPro" id="IPR027434">
    <property type="entry name" value="Homing_endonucl"/>
</dbReference>
<keyword evidence="3" id="KW-1185">Reference proteome</keyword>
<dbReference type="EMBL" id="CAJVPQ010002503">
    <property type="protein sequence ID" value="CAG8599508.1"/>
    <property type="molecule type" value="Genomic_DNA"/>
</dbReference>
<evidence type="ECO:0000259" key="1">
    <source>
        <dbReference type="Pfam" id="PF00961"/>
    </source>
</evidence>
<organism evidence="2 3">
    <name type="scientific">Funneliformis caledonium</name>
    <dbReference type="NCBI Taxonomy" id="1117310"/>
    <lineage>
        <taxon>Eukaryota</taxon>
        <taxon>Fungi</taxon>
        <taxon>Fungi incertae sedis</taxon>
        <taxon>Mucoromycota</taxon>
        <taxon>Glomeromycotina</taxon>
        <taxon>Glomeromycetes</taxon>
        <taxon>Glomerales</taxon>
        <taxon>Glomeraceae</taxon>
        <taxon>Funneliformis</taxon>
    </lineage>
</organism>
<evidence type="ECO:0000313" key="2">
    <source>
        <dbReference type="EMBL" id="CAG8599508.1"/>
    </source>
</evidence>
<name>A0A9N9CFG2_9GLOM</name>
<feature type="domain" description="Homing endonuclease LAGLIDADG" evidence="1">
    <location>
        <begin position="173"/>
        <end position="242"/>
    </location>
</feature>
<dbReference type="GO" id="GO:0005739">
    <property type="term" value="C:mitochondrion"/>
    <property type="evidence" value="ECO:0007669"/>
    <property type="project" value="UniProtKB-ARBA"/>
</dbReference>
<dbReference type="InterPro" id="IPR004860">
    <property type="entry name" value="LAGLIDADG_dom"/>
</dbReference>
<proteinExistence type="predicted"/>
<comment type="caution">
    <text evidence="2">The sequence shown here is derived from an EMBL/GenBank/DDBJ whole genome shotgun (WGS) entry which is preliminary data.</text>
</comment>
<gene>
    <name evidence="2" type="ORF">FCALED_LOCUS8520</name>
</gene>
<dbReference type="Pfam" id="PF00961">
    <property type="entry name" value="LAGLIDADG_1"/>
    <property type="match status" value="2"/>
</dbReference>
<dbReference type="PANTHER" id="PTHR36181">
    <property type="entry name" value="INTRON-ENCODED ENDONUCLEASE AI3-RELATED"/>
    <property type="match status" value="1"/>
</dbReference>